<comment type="catalytic activity">
    <reaction evidence="1 5">
        <text>2-(N(omega)-L-arginino)succinate = fumarate + L-arginine</text>
        <dbReference type="Rhea" id="RHEA:24020"/>
        <dbReference type="ChEBI" id="CHEBI:29806"/>
        <dbReference type="ChEBI" id="CHEBI:32682"/>
        <dbReference type="ChEBI" id="CHEBI:57472"/>
        <dbReference type="EC" id="4.3.2.1"/>
    </reaction>
</comment>
<dbReference type="InterPro" id="IPR022761">
    <property type="entry name" value="Fumarate_lyase_N"/>
</dbReference>
<dbReference type="InterPro" id="IPR000362">
    <property type="entry name" value="Fumarate_lyase_fam"/>
</dbReference>
<dbReference type="PANTHER" id="PTHR43814">
    <property type="entry name" value="ARGININOSUCCINATE LYASE"/>
    <property type="match status" value="1"/>
</dbReference>
<dbReference type="Gene3D" id="1.10.40.30">
    <property type="entry name" value="Fumarase/aspartase (C-terminal domain)"/>
    <property type="match status" value="1"/>
</dbReference>
<evidence type="ECO:0000313" key="7">
    <source>
        <dbReference type="EMBL" id="GGB13876.1"/>
    </source>
</evidence>
<dbReference type="HAMAP" id="MF_00006">
    <property type="entry name" value="Arg_succ_lyase"/>
    <property type="match status" value="1"/>
</dbReference>
<comment type="similarity">
    <text evidence="5">Belongs to the lyase 1 family. Argininosuccinate lyase subfamily.</text>
</comment>
<comment type="subcellular location">
    <subcellularLocation>
        <location evidence="5">Cytoplasm</location>
    </subcellularLocation>
</comment>
<evidence type="ECO:0000259" key="6">
    <source>
        <dbReference type="Pfam" id="PF00206"/>
    </source>
</evidence>
<dbReference type="InterPro" id="IPR024083">
    <property type="entry name" value="Fumarase/histidase_N"/>
</dbReference>
<dbReference type="Gene3D" id="1.20.200.10">
    <property type="entry name" value="Fumarase/aspartase (Central domain)"/>
    <property type="match status" value="1"/>
</dbReference>
<reference evidence="7" key="1">
    <citation type="journal article" date="2014" name="Int. J. Syst. Evol. Microbiol.">
        <title>Complete genome sequence of Corynebacterium casei LMG S-19264T (=DSM 44701T), isolated from a smear-ripened cheese.</title>
        <authorList>
            <consortium name="US DOE Joint Genome Institute (JGI-PGF)"/>
            <person name="Walter F."/>
            <person name="Albersmeier A."/>
            <person name="Kalinowski J."/>
            <person name="Ruckert C."/>
        </authorList>
    </citation>
    <scope>NUCLEOTIDE SEQUENCE</scope>
    <source>
        <strain evidence="7">CGMCC 1.15448</strain>
    </source>
</reference>
<dbReference type="Pfam" id="PF00206">
    <property type="entry name" value="Lyase_1"/>
    <property type="match status" value="1"/>
</dbReference>
<sequence>MSGNKLWSKANTSTSQLIEAFTVGRDKDFDVLLAEYDVLGSLAHTEMLAAVGLLSREDLVLVQEGLKTILDEIRAGAFSIDKDVEDVHSQIELLLTKRIGEAGKKIHSGRSRNDQVAVDIKLYLRAQVLALKEEVSQLFDLLIDLSDRFRDKLLPGYTHLQIAMPSSFGLWFGAYAESLVDDLEVLAAAYQVANKNPLGSGAGYGSSFPLDREMTTKLLHFGGMNVNSVYAQMSRGKTEKIVAMGLASVAATLSKLAMDCCLYINQNFGFISFPPELTTGSSIMPHKKNPDVFELIRGKCNRIQSTPNELTLLINNLPSGYHRDLQLTKEILFPAIEEGKACLQMTRLMLSHIEIKDGILEDEKYKYLFSVEAVNELVNQGIPFREAYKQVGNQIDAGTFSFDYKKGLHHTHTGSIGNLGNEQIVKEMSIVLTKFA</sequence>
<keyword evidence="5" id="KW-0028">Amino-acid biosynthesis</keyword>
<evidence type="ECO:0000313" key="8">
    <source>
        <dbReference type="Proteomes" id="UP000607559"/>
    </source>
</evidence>
<evidence type="ECO:0000256" key="3">
    <source>
        <dbReference type="ARBA" id="ARBA00012338"/>
    </source>
</evidence>
<dbReference type="GO" id="GO:0005829">
    <property type="term" value="C:cytosol"/>
    <property type="evidence" value="ECO:0007669"/>
    <property type="project" value="TreeGrafter"/>
</dbReference>
<proteinExistence type="inferred from homology"/>
<keyword evidence="5" id="KW-0963">Cytoplasm</keyword>
<dbReference type="Gene3D" id="1.10.275.10">
    <property type="entry name" value="Fumarase/aspartase (N-terminal domain)"/>
    <property type="match status" value="1"/>
</dbReference>
<dbReference type="CDD" id="cd01359">
    <property type="entry name" value="Argininosuccinate_lyase"/>
    <property type="match status" value="1"/>
</dbReference>
<dbReference type="GO" id="GO:0042450">
    <property type="term" value="P:L-arginine biosynthetic process via ornithine"/>
    <property type="evidence" value="ECO:0007669"/>
    <property type="project" value="UniProtKB-UniRule"/>
</dbReference>
<dbReference type="InterPro" id="IPR008948">
    <property type="entry name" value="L-Aspartase-like"/>
</dbReference>
<dbReference type="NCBIfam" id="TIGR00838">
    <property type="entry name" value="argH"/>
    <property type="match status" value="1"/>
</dbReference>
<accession>A0A8J2UGF3</accession>
<keyword evidence="4 5" id="KW-0055">Arginine biosynthesis</keyword>
<name>A0A8J2UGF3_9BACT</name>
<dbReference type="PANTHER" id="PTHR43814:SF1">
    <property type="entry name" value="ARGININOSUCCINATE LYASE"/>
    <property type="match status" value="1"/>
</dbReference>
<keyword evidence="5 7" id="KW-0456">Lyase</keyword>
<evidence type="ECO:0000256" key="1">
    <source>
        <dbReference type="ARBA" id="ARBA00000985"/>
    </source>
</evidence>
<dbReference type="InterPro" id="IPR020557">
    <property type="entry name" value="Fumarate_lyase_CS"/>
</dbReference>
<dbReference type="PROSITE" id="PS00163">
    <property type="entry name" value="FUMARATE_LYASES"/>
    <property type="match status" value="1"/>
</dbReference>
<evidence type="ECO:0000256" key="4">
    <source>
        <dbReference type="ARBA" id="ARBA00022571"/>
    </source>
</evidence>
<organism evidence="7 8">
    <name type="scientific">Puia dinghuensis</name>
    <dbReference type="NCBI Taxonomy" id="1792502"/>
    <lineage>
        <taxon>Bacteria</taxon>
        <taxon>Pseudomonadati</taxon>
        <taxon>Bacteroidota</taxon>
        <taxon>Chitinophagia</taxon>
        <taxon>Chitinophagales</taxon>
        <taxon>Chitinophagaceae</taxon>
        <taxon>Puia</taxon>
    </lineage>
</organism>
<reference evidence="7" key="2">
    <citation type="submission" date="2020-09" db="EMBL/GenBank/DDBJ databases">
        <authorList>
            <person name="Sun Q."/>
            <person name="Zhou Y."/>
        </authorList>
    </citation>
    <scope>NUCLEOTIDE SEQUENCE</scope>
    <source>
        <strain evidence="7">CGMCC 1.15448</strain>
    </source>
</reference>
<comment type="caution">
    <text evidence="7">The sequence shown here is derived from an EMBL/GenBank/DDBJ whole genome shotgun (WGS) entry which is preliminary data.</text>
</comment>
<feature type="domain" description="Fumarate lyase N-terminal" evidence="6">
    <location>
        <begin position="13"/>
        <end position="304"/>
    </location>
</feature>
<protein>
    <recommendedName>
        <fullName evidence="3 5">Argininosuccinate lyase</fullName>
        <shortName evidence="5">ASAL</shortName>
        <ecNumber evidence="3 5">4.3.2.1</ecNumber>
    </recommendedName>
    <alternativeName>
        <fullName evidence="5">Arginosuccinase</fullName>
    </alternativeName>
</protein>
<dbReference type="PRINTS" id="PR00145">
    <property type="entry name" value="ARGSUCLYASE"/>
</dbReference>
<keyword evidence="8" id="KW-1185">Reference proteome</keyword>
<comment type="pathway">
    <text evidence="2 5">Amino-acid biosynthesis; L-arginine biosynthesis; L-arginine from L-ornithine and carbamoyl phosphate: step 3/3.</text>
</comment>
<gene>
    <name evidence="5 7" type="primary">argH</name>
    <name evidence="7" type="ORF">GCM10011511_42020</name>
</gene>
<dbReference type="UniPathway" id="UPA00068">
    <property type="reaction ID" value="UER00114"/>
</dbReference>
<dbReference type="AlphaFoldDB" id="A0A8J2UGF3"/>
<dbReference type="PRINTS" id="PR00149">
    <property type="entry name" value="FUMRATELYASE"/>
</dbReference>
<dbReference type="SUPFAM" id="SSF48557">
    <property type="entry name" value="L-aspartase-like"/>
    <property type="match status" value="1"/>
</dbReference>
<dbReference type="InterPro" id="IPR009049">
    <property type="entry name" value="Argininosuccinate_lyase"/>
</dbReference>
<evidence type="ECO:0000256" key="5">
    <source>
        <dbReference type="HAMAP-Rule" id="MF_00006"/>
    </source>
</evidence>
<dbReference type="Proteomes" id="UP000607559">
    <property type="component" value="Unassembled WGS sequence"/>
</dbReference>
<dbReference type="GO" id="GO:0004056">
    <property type="term" value="F:argininosuccinate lyase activity"/>
    <property type="evidence" value="ECO:0007669"/>
    <property type="project" value="UniProtKB-UniRule"/>
</dbReference>
<evidence type="ECO:0000256" key="2">
    <source>
        <dbReference type="ARBA" id="ARBA00004941"/>
    </source>
</evidence>
<dbReference type="RefSeq" id="WP_188935415.1">
    <property type="nucleotide sequence ID" value="NZ_BMJC01000004.1"/>
</dbReference>
<dbReference type="EC" id="4.3.2.1" evidence="3 5"/>
<dbReference type="EMBL" id="BMJC01000004">
    <property type="protein sequence ID" value="GGB13876.1"/>
    <property type="molecule type" value="Genomic_DNA"/>
</dbReference>